<dbReference type="SUPFAM" id="SSF63446">
    <property type="entry name" value="Type I dockerin domain"/>
    <property type="match status" value="1"/>
</dbReference>
<accession>A0A1G5L098</accession>
<dbReference type="Pfam" id="PF00404">
    <property type="entry name" value="Dockerin_1"/>
    <property type="match status" value="1"/>
</dbReference>
<dbReference type="Proteomes" id="UP000198538">
    <property type="component" value="Unassembled WGS sequence"/>
</dbReference>
<evidence type="ECO:0000313" key="4">
    <source>
        <dbReference type="EMBL" id="SCZ05609.1"/>
    </source>
</evidence>
<proteinExistence type="predicted"/>
<dbReference type="Pfam" id="PF13205">
    <property type="entry name" value="Big_5"/>
    <property type="match status" value="1"/>
</dbReference>
<dbReference type="Gene3D" id="2.60.40.2700">
    <property type="match status" value="1"/>
</dbReference>
<dbReference type="EMBL" id="FMVM01000018">
    <property type="protein sequence ID" value="SCZ05609.1"/>
    <property type="molecule type" value="Genomic_DNA"/>
</dbReference>
<dbReference type="InterPro" id="IPR036439">
    <property type="entry name" value="Dockerin_dom_sf"/>
</dbReference>
<keyword evidence="5" id="KW-1185">Reference proteome</keyword>
<dbReference type="Gene3D" id="1.10.1330.10">
    <property type="entry name" value="Dockerin domain"/>
    <property type="match status" value="1"/>
</dbReference>
<name>A0A1G5L098_9BACL</name>
<sequence length="464" mass="51114">MKGKNKHNKLKPIMKKSMLAALSLGIALPVAGSIPHALAGALEPTNINISRPVLNDDIYWLSHSSEQVDALPIMPSTPIGVDNNTIIIDLSTHFPSEKFIQLGAISENTNVARTYVTNDNKLIVVPYRSGKINIQLQAKNALSPEGEMIRDNIELYISKKGDLNGDDKVDSADAVQLYNYLRNMVTRRGFSFVEMNQADVDRNGEPELADMNALLSGYANQSLGAKDNSYVLTFKQVDDAPYVLNGKLNGDLKVGATLTSNTEFFDPDGDRLRTMHYQWYRGSEASGEGKTEIIGATDAVYKITDAEQEKYLFLQITPESYSSDRPQGKPVVLRSESTVAVKQEDIVSLSPSNGSTEVKTNAPLVITYNRPVKINTNSYSSIIIRNLTSNQVEASYMVLMGNDFLIDGNKIYINNPGLKYGANYSVEISNDAFKAADPDDNAYMQGTVVEQNGVQWTFTTQIPQ</sequence>
<evidence type="ECO:0000259" key="3">
    <source>
        <dbReference type="Pfam" id="PF13205"/>
    </source>
</evidence>
<feature type="chain" id="PRO_5011568387" evidence="2">
    <location>
        <begin position="40"/>
        <end position="464"/>
    </location>
</feature>
<reference evidence="5" key="1">
    <citation type="submission" date="2016-10" db="EMBL/GenBank/DDBJ databases">
        <authorList>
            <person name="Varghese N."/>
            <person name="Submissions S."/>
        </authorList>
    </citation>
    <scope>NUCLEOTIDE SEQUENCE [LARGE SCALE GENOMIC DNA]</scope>
    <source>
        <strain evidence="5">BL9</strain>
    </source>
</reference>
<dbReference type="STRING" id="582692.SAMN05720606_11812"/>
<evidence type="ECO:0000256" key="1">
    <source>
        <dbReference type="ARBA" id="ARBA00022729"/>
    </source>
</evidence>
<feature type="signal peptide" evidence="2">
    <location>
        <begin position="1"/>
        <end position="39"/>
    </location>
</feature>
<dbReference type="GO" id="GO:0000272">
    <property type="term" value="P:polysaccharide catabolic process"/>
    <property type="evidence" value="ECO:0007669"/>
    <property type="project" value="InterPro"/>
</dbReference>
<feature type="domain" description="SbsA Ig-like" evidence="3">
    <location>
        <begin position="345"/>
        <end position="460"/>
    </location>
</feature>
<dbReference type="AlphaFoldDB" id="A0A1G5L098"/>
<keyword evidence="1 2" id="KW-0732">Signal</keyword>
<dbReference type="InterPro" id="IPR032812">
    <property type="entry name" value="SbsA_Ig"/>
</dbReference>
<dbReference type="InterPro" id="IPR002105">
    <property type="entry name" value="Dockerin_1_rpt"/>
</dbReference>
<organism evidence="4 5">
    <name type="scientific">Paenibacillus polysaccharolyticus</name>
    <dbReference type="NCBI Taxonomy" id="582692"/>
    <lineage>
        <taxon>Bacteria</taxon>
        <taxon>Bacillati</taxon>
        <taxon>Bacillota</taxon>
        <taxon>Bacilli</taxon>
        <taxon>Bacillales</taxon>
        <taxon>Paenibacillaceae</taxon>
        <taxon>Paenibacillus</taxon>
    </lineage>
</organism>
<gene>
    <name evidence="4" type="ORF">SAMN05720606_11812</name>
</gene>
<dbReference type="GO" id="GO:0004553">
    <property type="term" value="F:hydrolase activity, hydrolyzing O-glycosyl compounds"/>
    <property type="evidence" value="ECO:0007669"/>
    <property type="project" value="InterPro"/>
</dbReference>
<evidence type="ECO:0000256" key="2">
    <source>
        <dbReference type="SAM" id="SignalP"/>
    </source>
</evidence>
<dbReference type="RefSeq" id="WP_090923972.1">
    <property type="nucleotide sequence ID" value="NZ_FMVM01000018.1"/>
</dbReference>
<protein>
    <submittedName>
        <fullName evidence="4">Ig-like domain-containing protein</fullName>
    </submittedName>
</protein>
<evidence type="ECO:0000313" key="5">
    <source>
        <dbReference type="Proteomes" id="UP000198538"/>
    </source>
</evidence>
<dbReference type="CDD" id="cd14256">
    <property type="entry name" value="Dockerin_I"/>
    <property type="match status" value="1"/>
</dbReference>